<dbReference type="Pfam" id="PF00534">
    <property type="entry name" value="Glycos_transf_1"/>
    <property type="match status" value="1"/>
</dbReference>
<dbReference type="RefSeq" id="WP_223346916.1">
    <property type="nucleotide sequence ID" value="NZ_JAFRDS010000019.1"/>
</dbReference>
<name>A0A7S6VG16_LEUME</name>
<feature type="domain" description="Glycosyl transferase family 1" evidence="2">
    <location>
        <begin position="179"/>
        <end position="330"/>
    </location>
</feature>
<dbReference type="EMBL" id="MT799691">
    <property type="protein sequence ID" value="QOW37960.1"/>
    <property type="molecule type" value="Genomic_DNA"/>
</dbReference>
<dbReference type="InterPro" id="IPR001296">
    <property type="entry name" value="Glyco_trans_1"/>
</dbReference>
<evidence type="ECO:0000259" key="2">
    <source>
        <dbReference type="Pfam" id="PF00534"/>
    </source>
</evidence>
<organism evidence="3">
    <name type="scientific">Leuconostoc mesenteroides</name>
    <dbReference type="NCBI Taxonomy" id="1245"/>
    <lineage>
        <taxon>Bacteria</taxon>
        <taxon>Bacillati</taxon>
        <taxon>Bacillota</taxon>
        <taxon>Bacilli</taxon>
        <taxon>Lactobacillales</taxon>
        <taxon>Lactobacillaceae</taxon>
        <taxon>Leuconostoc</taxon>
    </lineage>
</organism>
<dbReference type="GO" id="GO:0016757">
    <property type="term" value="F:glycosyltransferase activity"/>
    <property type="evidence" value="ECO:0007669"/>
    <property type="project" value="InterPro"/>
</dbReference>
<dbReference type="GO" id="GO:0009103">
    <property type="term" value="P:lipopolysaccharide biosynthetic process"/>
    <property type="evidence" value="ECO:0007669"/>
    <property type="project" value="TreeGrafter"/>
</dbReference>
<sequence>MKITWVLPQNYDTPIGGYKIVYQYANYLVSLGHSIRIVFLQNPSYVEKSKLYQLGRNVYWKFFKKNPFKKRVTWFPLDPHIKIDWNITPDQLRFNQDEKVIATAYWTANFVDMSTIPLMNKFYFLQDYELFSGASHDVNKTWKLPLNKFAVSSWLSDLGEKKFGEKIEFIPNFLDSRDNFKVTNSLNHRNHTIALLNHPSKRKNTKLGLEIIELIRKKVPDVKVKLFGTEDFDLSGYEHIEYFKRPSRKQLRDDVYNQSLIYLLPSEYEGWGLTAMEAMASGDIVVSNNNGGVNDFITNNVNGFIVDFNDKKSTVDKIINIFAEDNHQVAINATKVINEFSVEISSNMLLRFLSSTK</sequence>
<dbReference type="Gene3D" id="3.40.50.2000">
    <property type="entry name" value="Glycogen Phosphorylase B"/>
    <property type="match status" value="1"/>
</dbReference>
<dbReference type="PANTHER" id="PTHR46401:SF2">
    <property type="entry name" value="GLYCOSYLTRANSFERASE WBBK-RELATED"/>
    <property type="match status" value="1"/>
</dbReference>
<reference evidence="3" key="1">
    <citation type="journal article" date="2020" name="FEMS Microbiol. Lett.">
        <title>Screening for texturing Leuconostoc and genomics behind polysaccharide production.</title>
        <authorList>
            <person name="Poulsen V.K."/>
            <person name="Koza A."/>
            <person name="Al-Nakeeb K."/>
            <person name="Oeregaard G."/>
        </authorList>
    </citation>
    <scope>NUCLEOTIDE SEQUENCE</scope>
    <source>
        <strain evidence="3">Ln1</strain>
    </source>
</reference>
<dbReference type="SUPFAM" id="SSF53756">
    <property type="entry name" value="UDP-Glycosyltransferase/glycogen phosphorylase"/>
    <property type="match status" value="1"/>
</dbReference>
<evidence type="ECO:0000256" key="1">
    <source>
        <dbReference type="ARBA" id="ARBA00022679"/>
    </source>
</evidence>
<dbReference type="PANTHER" id="PTHR46401">
    <property type="entry name" value="GLYCOSYLTRANSFERASE WBBK-RELATED"/>
    <property type="match status" value="1"/>
</dbReference>
<proteinExistence type="predicted"/>
<protein>
    <submittedName>
        <fullName evidence="3">GT</fullName>
    </submittedName>
</protein>
<accession>A0A7S6VG16</accession>
<keyword evidence="1" id="KW-0808">Transferase</keyword>
<evidence type="ECO:0000313" key="3">
    <source>
        <dbReference type="EMBL" id="QOW37960.1"/>
    </source>
</evidence>
<dbReference type="AlphaFoldDB" id="A0A7S6VG16"/>
<dbReference type="Gene3D" id="3.40.50.11090">
    <property type="match status" value="1"/>
</dbReference>
<dbReference type="CDD" id="cd03801">
    <property type="entry name" value="GT4_PimA-like"/>
    <property type="match status" value="1"/>
</dbReference>